<protein>
    <submittedName>
        <fullName evidence="1">Uncharacterized protein</fullName>
    </submittedName>
</protein>
<keyword evidence="2" id="KW-1185">Reference proteome</keyword>
<dbReference type="AlphaFoldDB" id="H2XV17"/>
<dbReference type="Proteomes" id="UP000008144">
    <property type="component" value="Chromosome 9"/>
</dbReference>
<dbReference type="EMBL" id="EAAA01002980">
    <property type="status" value="NOT_ANNOTATED_CDS"/>
    <property type="molecule type" value="Genomic_DNA"/>
</dbReference>
<proteinExistence type="predicted"/>
<evidence type="ECO:0000313" key="2">
    <source>
        <dbReference type="Proteomes" id="UP000008144"/>
    </source>
</evidence>
<dbReference type="HOGENOM" id="CLU_3177759_0_0_1"/>
<sequence length="47" mass="5045">MQLHCPSLLSPQYDAGPDSKLPFSSASSVFVSLVPGMLTLSESFLCR</sequence>
<reference evidence="1" key="2">
    <citation type="journal article" date="2008" name="Genome Biol.">
        <title>Improved genome assembly and evidence-based global gene model set for the chordate Ciona intestinalis: new insight into intron and operon populations.</title>
        <authorList>
            <person name="Satou Y."/>
            <person name="Mineta K."/>
            <person name="Ogasawara M."/>
            <person name="Sasakura Y."/>
            <person name="Shoguchi E."/>
            <person name="Ueno K."/>
            <person name="Yamada L."/>
            <person name="Matsumoto J."/>
            <person name="Wasserscheid J."/>
            <person name="Dewar K."/>
            <person name="Wiley G.B."/>
            <person name="Macmil S.L."/>
            <person name="Roe B.A."/>
            <person name="Zeller R.W."/>
            <person name="Hastings K.E."/>
            <person name="Lemaire P."/>
            <person name="Lindquist E."/>
            <person name="Endo T."/>
            <person name="Hotta K."/>
            <person name="Inaba K."/>
        </authorList>
    </citation>
    <scope>NUCLEOTIDE SEQUENCE [LARGE SCALE GENOMIC DNA]</scope>
    <source>
        <strain evidence="1">wild type</strain>
    </source>
</reference>
<accession>H2XV17</accession>
<dbReference type="Ensembl" id="ENSCINT00000031665.1">
    <property type="protein sequence ID" value="ENSCINP00000033501.1"/>
    <property type="gene ID" value="ENSCING00000018186.1"/>
</dbReference>
<reference evidence="1" key="4">
    <citation type="submission" date="2025-09" db="UniProtKB">
        <authorList>
            <consortium name="Ensembl"/>
        </authorList>
    </citation>
    <scope>IDENTIFICATION</scope>
</reference>
<reference evidence="1" key="3">
    <citation type="submission" date="2025-08" db="UniProtKB">
        <authorList>
            <consortium name="Ensembl"/>
        </authorList>
    </citation>
    <scope>IDENTIFICATION</scope>
</reference>
<reference evidence="2" key="1">
    <citation type="journal article" date="2002" name="Science">
        <title>The draft genome of Ciona intestinalis: insights into chordate and vertebrate origins.</title>
        <authorList>
            <person name="Dehal P."/>
            <person name="Satou Y."/>
            <person name="Campbell R.K."/>
            <person name="Chapman J."/>
            <person name="Degnan B."/>
            <person name="De Tomaso A."/>
            <person name="Davidson B."/>
            <person name="Di Gregorio A."/>
            <person name="Gelpke M."/>
            <person name="Goodstein D.M."/>
            <person name="Harafuji N."/>
            <person name="Hastings K.E."/>
            <person name="Ho I."/>
            <person name="Hotta K."/>
            <person name="Huang W."/>
            <person name="Kawashima T."/>
            <person name="Lemaire P."/>
            <person name="Martinez D."/>
            <person name="Meinertzhagen I.A."/>
            <person name="Necula S."/>
            <person name="Nonaka M."/>
            <person name="Putnam N."/>
            <person name="Rash S."/>
            <person name="Saiga H."/>
            <person name="Satake M."/>
            <person name="Terry A."/>
            <person name="Yamada L."/>
            <person name="Wang H.G."/>
            <person name="Awazu S."/>
            <person name="Azumi K."/>
            <person name="Boore J."/>
            <person name="Branno M."/>
            <person name="Chin-Bow S."/>
            <person name="DeSantis R."/>
            <person name="Doyle S."/>
            <person name="Francino P."/>
            <person name="Keys D.N."/>
            <person name="Haga S."/>
            <person name="Hayashi H."/>
            <person name="Hino K."/>
            <person name="Imai K.S."/>
            <person name="Inaba K."/>
            <person name="Kano S."/>
            <person name="Kobayashi K."/>
            <person name="Kobayashi M."/>
            <person name="Lee B.I."/>
            <person name="Makabe K.W."/>
            <person name="Manohar C."/>
            <person name="Matassi G."/>
            <person name="Medina M."/>
            <person name="Mochizuki Y."/>
            <person name="Mount S."/>
            <person name="Morishita T."/>
            <person name="Miura S."/>
            <person name="Nakayama A."/>
            <person name="Nishizaka S."/>
            <person name="Nomoto H."/>
            <person name="Ohta F."/>
            <person name="Oishi K."/>
            <person name="Rigoutsos I."/>
            <person name="Sano M."/>
            <person name="Sasaki A."/>
            <person name="Sasakura Y."/>
            <person name="Shoguchi E."/>
            <person name="Shin-i T."/>
            <person name="Spagnuolo A."/>
            <person name="Stainier D."/>
            <person name="Suzuki M.M."/>
            <person name="Tassy O."/>
            <person name="Takatori N."/>
            <person name="Tokuoka M."/>
            <person name="Yagi K."/>
            <person name="Yoshizaki F."/>
            <person name="Wada S."/>
            <person name="Zhang C."/>
            <person name="Hyatt P.D."/>
            <person name="Larimer F."/>
            <person name="Detter C."/>
            <person name="Doggett N."/>
            <person name="Glavina T."/>
            <person name="Hawkins T."/>
            <person name="Richardson P."/>
            <person name="Lucas S."/>
            <person name="Kohara Y."/>
            <person name="Levine M."/>
            <person name="Satoh N."/>
            <person name="Rokhsar D.S."/>
        </authorList>
    </citation>
    <scope>NUCLEOTIDE SEQUENCE [LARGE SCALE GENOMIC DNA]</scope>
</reference>
<dbReference type="InParanoid" id="H2XV17"/>
<evidence type="ECO:0000313" key="1">
    <source>
        <dbReference type="Ensembl" id="ENSCINP00000033501.1"/>
    </source>
</evidence>
<organism evidence="1 2">
    <name type="scientific">Ciona intestinalis</name>
    <name type="common">Transparent sea squirt</name>
    <name type="synonym">Ascidia intestinalis</name>
    <dbReference type="NCBI Taxonomy" id="7719"/>
    <lineage>
        <taxon>Eukaryota</taxon>
        <taxon>Metazoa</taxon>
        <taxon>Chordata</taxon>
        <taxon>Tunicata</taxon>
        <taxon>Ascidiacea</taxon>
        <taxon>Phlebobranchia</taxon>
        <taxon>Cionidae</taxon>
        <taxon>Ciona</taxon>
    </lineage>
</organism>
<name>H2XV17_CIOIN</name>